<dbReference type="AlphaFoldDB" id="A0A1M6D521"/>
<feature type="domain" description="Flagellar basal-body/hook protein C-terminal" evidence="6">
    <location>
        <begin position="391"/>
        <end position="431"/>
    </location>
</feature>
<dbReference type="InterPro" id="IPR010930">
    <property type="entry name" value="Flg_bb/hook_C_dom"/>
</dbReference>
<evidence type="ECO:0000259" key="5">
    <source>
        <dbReference type="Pfam" id="PF00460"/>
    </source>
</evidence>
<keyword evidence="8" id="KW-1185">Reference proteome</keyword>
<dbReference type="InterPro" id="IPR020013">
    <property type="entry name" value="Flagellar_FlgE/F/G"/>
</dbReference>
<dbReference type="RefSeq" id="WP_073127030.1">
    <property type="nucleotide sequence ID" value="NZ_FQZA01000002.1"/>
</dbReference>
<dbReference type="STRING" id="313368.SAMN04488012_102259"/>
<dbReference type="InterPro" id="IPR019776">
    <property type="entry name" value="Flagellar_basal_body_rod_CS"/>
</dbReference>
<dbReference type="InterPro" id="IPR037925">
    <property type="entry name" value="FlgE/F/G-like"/>
</dbReference>
<dbReference type="Pfam" id="PF00460">
    <property type="entry name" value="Flg_bb_rod"/>
    <property type="match status" value="1"/>
</dbReference>
<protein>
    <recommendedName>
        <fullName evidence="4">Flagellar hook protein FlgE</fullName>
    </recommendedName>
</protein>
<feature type="domain" description="Flagellar basal body rod protein N-terminal" evidence="5">
    <location>
        <begin position="9"/>
        <end position="37"/>
    </location>
</feature>
<dbReference type="Proteomes" id="UP000184040">
    <property type="component" value="Unassembled WGS sequence"/>
</dbReference>
<dbReference type="Pfam" id="PF06429">
    <property type="entry name" value="Flg_bbr_C"/>
    <property type="match status" value="1"/>
</dbReference>
<dbReference type="GO" id="GO:0005829">
    <property type="term" value="C:cytosol"/>
    <property type="evidence" value="ECO:0007669"/>
    <property type="project" value="TreeGrafter"/>
</dbReference>
<dbReference type="Gene3D" id="2.60.98.20">
    <property type="entry name" value="Flagellar hook protein FlgE"/>
    <property type="match status" value="1"/>
</dbReference>
<evidence type="ECO:0000256" key="2">
    <source>
        <dbReference type="ARBA" id="ARBA00009677"/>
    </source>
</evidence>
<keyword evidence="7" id="KW-0282">Flagellum</keyword>
<accession>A0A1M6D521</accession>
<evidence type="ECO:0000313" key="7">
    <source>
        <dbReference type="EMBL" id="SHI68174.1"/>
    </source>
</evidence>
<comment type="subcellular location">
    <subcellularLocation>
        <location evidence="1 4">Bacterial flagellum basal body</location>
    </subcellularLocation>
</comment>
<name>A0A1M6D521_9RHOB</name>
<evidence type="ECO:0000313" key="8">
    <source>
        <dbReference type="Proteomes" id="UP000184040"/>
    </source>
</evidence>
<dbReference type="GO" id="GO:0009424">
    <property type="term" value="C:bacterial-type flagellum hook"/>
    <property type="evidence" value="ECO:0007669"/>
    <property type="project" value="TreeGrafter"/>
</dbReference>
<organism evidence="7 8">
    <name type="scientific">Palleronia salina</name>
    <dbReference type="NCBI Taxonomy" id="313368"/>
    <lineage>
        <taxon>Bacteria</taxon>
        <taxon>Pseudomonadati</taxon>
        <taxon>Pseudomonadota</taxon>
        <taxon>Alphaproteobacteria</taxon>
        <taxon>Rhodobacterales</taxon>
        <taxon>Roseobacteraceae</taxon>
        <taxon>Palleronia</taxon>
    </lineage>
</organism>
<proteinExistence type="inferred from homology"/>
<dbReference type="InterPro" id="IPR001444">
    <property type="entry name" value="Flag_bb_rod_N"/>
</dbReference>
<evidence type="ECO:0000256" key="1">
    <source>
        <dbReference type="ARBA" id="ARBA00004117"/>
    </source>
</evidence>
<dbReference type="GO" id="GO:0009425">
    <property type="term" value="C:bacterial-type flagellum basal body"/>
    <property type="evidence" value="ECO:0007669"/>
    <property type="project" value="UniProtKB-SubCell"/>
</dbReference>
<sequence length="433" mass="45178">MTISSSLAAGVSGLNANAQRLASISDNIANSATMGYKRVETDFHAMVLESGNASRFNAGGVRSSTARLIDERGQLQTTQNATDIAMNGRGFMPVTRQAALTQQGELPLSLMTTGSFRPDDSGILTDPVGNVLLGWPARQDGSFPSFPRDSTDGLEPINIFHNQYSANPTTEMTMHVNLPSDDSAPGASGDPYDITLEYFGNLGQKESLNVVFTPTVGGAAPSNQWTMQVTDSASGGAVIAEYTLDFNTGNPGGGTMTSVTTVTGNAYDPATGTVDLTAGGGTIALNIGELNDNSAITQLDSVFAPSSLAKNGTSVGTLLGVEIDAGGIVSAVYDSGFTRSIYQVPIIDVANPNGLKSGDGQTYSVTGESGDMFLWDAGEGPVGETVGYTREASTTDVANELTTLIQTQRAYSSNAKIIQTVDEMLQETTNLKR</sequence>
<comment type="function">
    <text evidence="4">A flexible structure which links the flagellar filament to the drive apparatus in the basal body.</text>
</comment>
<reference evidence="7 8" key="1">
    <citation type="submission" date="2016-11" db="EMBL/GenBank/DDBJ databases">
        <authorList>
            <person name="Jaros S."/>
            <person name="Januszkiewicz K."/>
            <person name="Wedrychowicz H."/>
        </authorList>
    </citation>
    <scope>NUCLEOTIDE SEQUENCE [LARGE SCALE GENOMIC DNA]</scope>
    <source>
        <strain evidence="7 8">DSM 26892</strain>
    </source>
</reference>
<dbReference type="InterPro" id="IPR037058">
    <property type="entry name" value="Falgellar_hook_FlgE_sf"/>
</dbReference>
<evidence type="ECO:0000256" key="4">
    <source>
        <dbReference type="RuleBase" id="RU362116"/>
    </source>
</evidence>
<dbReference type="NCBIfam" id="TIGR03506">
    <property type="entry name" value="FlgEFG_subfam"/>
    <property type="match status" value="1"/>
</dbReference>
<gene>
    <name evidence="7" type="ORF">SAMN04488012_102259</name>
</gene>
<comment type="similarity">
    <text evidence="2 4">Belongs to the flagella basal body rod proteins family.</text>
</comment>
<dbReference type="PANTHER" id="PTHR30435:SF1">
    <property type="entry name" value="FLAGELLAR HOOK PROTEIN FLGE"/>
    <property type="match status" value="1"/>
</dbReference>
<keyword evidence="3 4" id="KW-0975">Bacterial flagellum</keyword>
<evidence type="ECO:0000259" key="6">
    <source>
        <dbReference type="Pfam" id="PF06429"/>
    </source>
</evidence>
<dbReference type="PANTHER" id="PTHR30435">
    <property type="entry name" value="FLAGELLAR PROTEIN"/>
    <property type="match status" value="1"/>
</dbReference>
<evidence type="ECO:0000256" key="3">
    <source>
        <dbReference type="ARBA" id="ARBA00023143"/>
    </source>
</evidence>
<keyword evidence="7" id="KW-0966">Cell projection</keyword>
<dbReference type="GO" id="GO:0071978">
    <property type="term" value="P:bacterial-type flagellum-dependent swarming motility"/>
    <property type="evidence" value="ECO:0007669"/>
    <property type="project" value="TreeGrafter"/>
</dbReference>
<dbReference type="EMBL" id="FQZA01000002">
    <property type="protein sequence ID" value="SHI68174.1"/>
    <property type="molecule type" value="Genomic_DNA"/>
</dbReference>
<dbReference type="PROSITE" id="PS00588">
    <property type="entry name" value="FLAGELLA_BB_ROD"/>
    <property type="match status" value="1"/>
</dbReference>
<dbReference type="SUPFAM" id="SSF117143">
    <property type="entry name" value="Flagellar hook protein flgE"/>
    <property type="match status" value="1"/>
</dbReference>
<keyword evidence="7" id="KW-0969">Cilium</keyword>